<reference evidence="2 3" key="1">
    <citation type="submission" date="2014-04" db="EMBL/GenBank/DDBJ databases">
        <title>Complete genome sequence of Mycoplasma bovis attenuated strain P150.</title>
        <authorList>
            <person name="Qi J."/>
            <person name="Guo A."/>
        </authorList>
    </citation>
    <scope>NUCLEOTIDE SEQUENCE [LARGE SCALE GENOMIC DNA]</scope>
    <source>
        <strain evidence="2 3">HB0801-P150</strain>
    </source>
</reference>
<dbReference type="Pfam" id="PF07155">
    <property type="entry name" value="ECF-ribofla_trS"/>
    <property type="match status" value="1"/>
</dbReference>
<evidence type="ECO:0000313" key="3">
    <source>
        <dbReference type="Proteomes" id="UP000076372"/>
    </source>
</evidence>
<keyword evidence="1" id="KW-0472">Membrane</keyword>
<evidence type="ECO:0000256" key="1">
    <source>
        <dbReference type="SAM" id="Phobius"/>
    </source>
</evidence>
<dbReference type="Gene3D" id="1.10.1760.20">
    <property type="match status" value="1"/>
</dbReference>
<feature type="transmembrane region" description="Helical" evidence="1">
    <location>
        <begin position="191"/>
        <end position="213"/>
    </location>
</feature>
<feature type="transmembrane region" description="Helical" evidence="1">
    <location>
        <begin position="257"/>
        <end position="279"/>
    </location>
</feature>
<feature type="transmembrane region" description="Helical" evidence="1">
    <location>
        <begin position="228"/>
        <end position="250"/>
    </location>
</feature>
<feature type="transmembrane region" description="Helical" evidence="1">
    <location>
        <begin position="299"/>
        <end position="324"/>
    </location>
</feature>
<keyword evidence="1" id="KW-0812">Transmembrane</keyword>
<protein>
    <recommendedName>
        <fullName evidence="4">ECF transporter S component</fullName>
    </recommendedName>
</protein>
<feature type="transmembrane region" description="Helical" evidence="1">
    <location>
        <begin position="99"/>
        <end position="123"/>
    </location>
</feature>
<organism evidence="2 3">
    <name type="scientific">Mycoplasmopsis bovis</name>
    <name type="common">Mycoplasma bovis</name>
    <dbReference type="NCBI Taxonomy" id="28903"/>
    <lineage>
        <taxon>Bacteria</taxon>
        <taxon>Bacillati</taxon>
        <taxon>Mycoplasmatota</taxon>
        <taxon>Mycoplasmoidales</taxon>
        <taxon>Metamycoplasmataceae</taxon>
        <taxon>Mycoplasmopsis</taxon>
    </lineage>
</organism>
<evidence type="ECO:0008006" key="4">
    <source>
        <dbReference type="Google" id="ProtNLM"/>
    </source>
</evidence>
<evidence type="ECO:0000313" key="2">
    <source>
        <dbReference type="EMBL" id="AMW25939.1"/>
    </source>
</evidence>
<name>A0A8D4A206_MYCBV</name>
<accession>A0A8D4A206</accession>
<keyword evidence="1" id="KW-1133">Transmembrane helix</keyword>
<dbReference type="AlphaFoldDB" id="A0A8D4A206"/>
<feature type="transmembrane region" description="Helical" evidence="1">
    <location>
        <begin position="28"/>
        <end position="49"/>
    </location>
</feature>
<dbReference type="InterPro" id="IPR009825">
    <property type="entry name" value="ECF_substrate-spec-like"/>
</dbReference>
<dbReference type="Proteomes" id="UP000076372">
    <property type="component" value="Chromosome"/>
</dbReference>
<sequence>MHMNKVLNAIKRKWQDFSFFPKLTIRKISFIGILIAISVVIFVVFASFVPLISIPTYKISFIGLPIKISGLIFGPLVGGIVGLISDIISFSLFPTFYNFYYTIAAIVDGVVAGLVGIIFLRVLNYAFGGQFRDASLDNAIFKQKEKLYRLVLFDPQSPKIAKVKTKIIALGEQRKSANVINQEKKLLNINLFAASLLIVLVMLFIFFVVFYVINETTIQQFSIIPNKIGLYALMTSGYVAMFIFLIVARFKMHPKRFLVIIPIVIFSAIIELINVPLLSLADYSTTGASSESGSIITYMFQHIVFSPIKIWFNMFVIFFTYNVINPLVNKNSSIMYE</sequence>
<dbReference type="EMBL" id="CP007590">
    <property type="protein sequence ID" value="AMW25939.1"/>
    <property type="molecule type" value="Genomic_DNA"/>
</dbReference>
<feature type="transmembrane region" description="Helical" evidence="1">
    <location>
        <begin position="70"/>
        <end position="93"/>
    </location>
</feature>
<proteinExistence type="predicted"/>
<dbReference type="GO" id="GO:0016020">
    <property type="term" value="C:membrane"/>
    <property type="evidence" value="ECO:0007669"/>
    <property type="project" value="InterPro"/>
</dbReference>
<gene>
    <name evidence="2" type="ORF">BC94_0701</name>
</gene>